<accession>A0A444UR49</accession>
<dbReference type="PANTHER" id="PTHR10155">
    <property type="entry name" value="PHOSPHATIDYLINOSITOL 3-KINASE REGULATORY SUBUNIT"/>
    <property type="match status" value="1"/>
</dbReference>
<keyword evidence="3" id="KW-0734">Signal transduction inhibitor</keyword>
<evidence type="ECO:0000256" key="7">
    <source>
        <dbReference type="SAM" id="MobiDB-lite"/>
    </source>
</evidence>
<feature type="compositionally biased region" description="Basic and acidic residues" evidence="7">
    <location>
        <begin position="1"/>
        <end position="13"/>
    </location>
</feature>
<evidence type="ECO:0000256" key="4">
    <source>
        <dbReference type="ARBA" id="ARBA00022786"/>
    </source>
</evidence>
<dbReference type="SMART" id="SM00969">
    <property type="entry name" value="SOCS_box"/>
    <property type="match status" value="1"/>
</dbReference>
<dbReference type="InterPro" id="IPR036036">
    <property type="entry name" value="SOCS_box-like_dom_sf"/>
</dbReference>
<dbReference type="SMART" id="SM00253">
    <property type="entry name" value="SOCS"/>
    <property type="match status" value="1"/>
</dbReference>
<feature type="region of interest" description="Disordered" evidence="7">
    <location>
        <begin position="1"/>
        <end position="82"/>
    </location>
</feature>
<protein>
    <submittedName>
        <fullName evidence="10">Suppressor of cytokine signaling 4</fullName>
    </submittedName>
</protein>
<keyword evidence="4" id="KW-0833">Ubl conjugation pathway</keyword>
<proteinExistence type="predicted"/>
<comment type="caution">
    <text evidence="10">The sequence shown here is derived from an EMBL/GenBank/DDBJ whole genome shotgun (WGS) entry which is preliminary data.</text>
</comment>
<dbReference type="GO" id="GO:0046935">
    <property type="term" value="F:1-phosphatidylinositol-3-kinase regulator activity"/>
    <property type="evidence" value="ECO:0007669"/>
    <property type="project" value="TreeGrafter"/>
</dbReference>
<dbReference type="Pfam" id="PF07525">
    <property type="entry name" value="SOCS_box"/>
    <property type="match status" value="1"/>
</dbReference>
<dbReference type="OrthoDB" id="8820570at2759"/>
<dbReference type="Proteomes" id="UP000289886">
    <property type="component" value="Unassembled WGS sequence"/>
</dbReference>
<evidence type="ECO:0000259" key="9">
    <source>
        <dbReference type="PROSITE" id="PS50225"/>
    </source>
</evidence>
<dbReference type="SUPFAM" id="SSF158235">
    <property type="entry name" value="SOCS box-like"/>
    <property type="match status" value="1"/>
</dbReference>
<dbReference type="GO" id="GO:0035556">
    <property type="term" value="P:intracellular signal transduction"/>
    <property type="evidence" value="ECO:0007669"/>
    <property type="project" value="InterPro"/>
</dbReference>
<dbReference type="InterPro" id="IPR000980">
    <property type="entry name" value="SH2"/>
</dbReference>
<dbReference type="InterPro" id="IPR001496">
    <property type="entry name" value="SOCS_box"/>
</dbReference>
<keyword evidence="2" id="KW-0341">Growth regulation</keyword>
<dbReference type="Gene3D" id="3.30.505.10">
    <property type="entry name" value="SH2 domain"/>
    <property type="match status" value="1"/>
</dbReference>
<evidence type="ECO:0000259" key="8">
    <source>
        <dbReference type="PROSITE" id="PS50001"/>
    </source>
</evidence>
<dbReference type="GO" id="GO:0046854">
    <property type="term" value="P:phosphatidylinositol phosphate biosynthetic process"/>
    <property type="evidence" value="ECO:0007669"/>
    <property type="project" value="TreeGrafter"/>
</dbReference>
<reference evidence="10 11" key="1">
    <citation type="submission" date="2019-01" db="EMBL/GenBank/DDBJ databases">
        <title>Draft Genome and Complete Hox-Cluster Characterization of the Sterlet Sturgeon (Acipenser ruthenus).</title>
        <authorList>
            <person name="Wei Q."/>
        </authorList>
    </citation>
    <scope>NUCLEOTIDE SEQUENCE [LARGE SCALE GENOMIC DNA]</scope>
    <source>
        <strain evidence="10">WHYD16114868_AA</strain>
        <tissue evidence="10">Blood</tissue>
    </source>
</reference>
<evidence type="ECO:0000313" key="11">
    <source>
        <dbReference type="Proteomes" id="UP000289886"/>
    </source>
</evidence>
<dbReference type="InterPro" id="IPR022252">
    <property type="entry name" value="SOCS4/SOCS5_dom"/>
</dbReference>
<dbReference type="UniPathway" id="UPA00143"/>
<evidence type="ECO:0000256" key="5">
    <source>
        <dbReference type="ARBA" id="ARBA00022999"/>
    </source>
</evidence>
<dbReference type="EMBL" id="SCEB01016867">
    <property type="protein sequence ID" value="RXM90626.1"/>
    <property type="molecule type" value="Genomic_DNA"/>
</dbReference>
<evidence type="ECO:0000256" key="3">
    <source>
        <dbReference type="ARBA" id="ARBA00022700"/>
    </source>
</evidence>
<dbReference type="GO" id="GO:0005942">
    <property type="term" value="C:phosphatidylinositol 3-kinase complex"/>
    <property type="evidence" value="ECO:0007669"/>
    <property type="project" value="TreeGrafter"/>
</dbReference>
<dbReference type="PROSITE" id="PS50001">
    <property type="entry name" value="SH2"/>
    <property type="match status" value="1"/>
</dbReference>
<dbReference type="Pfam" id="PF00017">
    <property type="entry name" value="SH2"/>
    <property type="match status" value="1"/>
</dbReference>
<organism evidence="10 11">
    <name type="scientific">Acipenser ruthenus</name>
    <name type="common">Sterlet sturgeon</name>
    <dbReference type="NCBI Taxonomy" id="7906"/>
    <lineage>
        <taxon>Eukaryota</taxon>
        <taxon>Metazoa</taxon>
        <taxon>Chordata</taxon>
        <taxon>Craniata</taxon>
        <taxon>Vertebrata</taxon>
        <taxon>Euteleostomi</taxon>
        <taxon>Actinopterygii</taxon>
        <taxon>Chondrostei</taxon>
        <taxon>Acipenseriformes</taxon>
        <taxon>Acipenseridae</taxon>
        <taxon>Acipenser</taxon>
    </lineage>
</organism>
<dbReference type="SMART" id="SM00252">
    <property type="entry name" value="SH2"/>
    <property type="match status" value="1"/>
</dbReference>
<dbReference type="InterPro" id="IPR036860">
    <property type="entry name" value="SH2_dom_sf"/>
</dbReference>
<gene>
    <name evidence="10" type="ORF">EOD39_22010</name>
</gene>
<dbReference type="GO" id="GO:0016567">
    <property type="term" value="P:protein ubiquitination"/>
    <property type="evidence" value="ECO:0007669"/>
    <property type="project" value="UniProtKB-UniPathway"/>
</dbReference>
<dbReference type="PROSITE" id="PS50225">
    <property type="entry name" value="SOCS"/>
    <property type="match status" value="1"/>
</dbReference>
<dbReference type="Pfam" id="PF12610">
    <property type="entry name" value="SOCS"/>
    <property type="match status" value="1"/>
</dbReference>
<evidence type="ECO:0000256" key="6">
    <source>
        <dbReference type="PROSITE-ProRule" id="PRU00191"/>
    </source>
</evidence>
<name>A0A444UR49_ACIRT</name>
<evidence type="ECO:0000256" key="1">
    <source>
        <dbReference type="ARBA" id="ARBA00004906"/>
    </source>
</evidence>
<feature type="domain" description="SOCS box" evidence="9">
    <location>
        <begin position="331"/>
        <end position="380"/>
    </location>
</feature>
<keyword evidence="11" id="KW-1185">Reference proteome</keyword>
<keyword evidence="5 6" id="KW-0727">SH2 domain</keyword>
<comment type="pathway">
    <text evidence="1">Protein modification; protein ubiquitination.</text>
</comment>
<dbReference type="SUPFAM" id="SSF55550">
    <property type="entry name" value="SH2 domain"/>
    <property type="match status" value="1"/>
</dbReference>
<evidence type="ECO:0000256" key="2">
    <source>
        <dbReference type="ARBA" id="ARBA00022604"/>
    </source>
</evidence>
<dbReference type="AlphaFoldDB" id="A0A444UR49"/>
<evidence type="ECO:0000313" key="10">
    <source>
        <dbReference type="EMBL" id="RXM90626.1"/>
    </source>
</evidence>
<dbReference type="PANTHER" id="PTHR10155:SF35">
    <property type="entry name" value="SUPPRESSOR OF CYTOKINE SIGNALING 4 ISOFORM X1"/>
    <property type="match status" value="1"/>
</dbReference>
<feature type="domain" description="SH2" evidence="8">
    <location>
        <begin position="241"/>
        <end position="336"/>
    </location>
</feature>
<sequence>MSEKKARNPDARPKSNRSRSLDSYTWSRKKRSRSGRNEPTTPIGCSEGEGAELSGRIASWPQRRRERKYSSSSAGDLDCDSSRKVLSGRSLRQTLQDAVVQCFPLRTHHQTGASRPFSKLLWSKRKIHVSELMQDKCPFSPKSELAHCWHLIKRHSSQHPTSGGEHASKGEQTTSTPLLISWEEISSQSLRRNKQGVQGGEMEDSNEDAVSLCTFPGLGSRSEDAVCSLVPDLLQINNSPCYWGVLDRYQAEELLDGKPEGTFLLRDSAQDDFLFSVSFRRYSRSLHARIEHSGQRFSFDGRDPCVYQDPSVTGLLQHYSDPAACLFFEPLLSLPLPRTFPFSLQHLSRAVINSCTTYQGVDSLPLPPSLQDYLRQYHYKHRTGAEFS</sequence>
<dbReference type="GO" id="GO:0009968">
    <property type="term" value="P:negative regulation of signal transduction"/>
    <property type="evidence" value="ECO:0007669"/>
    <property type="project" value="UniProtKB-KW"/>
</dbReference>